<dbReference type="EMBL" id="MU167345">
    <property type="protein sequence ID" value="KAG0142515.1"/>
    <property type="molecule type" value="Genomic_DNA"/>
</dbReference>
<sequence length="81" mass="8982">MNIQLPAFVLLSLLYAVTATVIPKSDQMFSKYYSKFSNMMPSGKHSAAAPEHPAKAVYGQPGKSDQPDVAKKFPGFRYWKA</sequence>
<proteinExistence type="predicted"/>
<gene>
    <name evidence="3" type="ORF">CROQUDRAFT_662386</name>
</gene>
<name>A0A9P6N9K6_9BASI</name>
<organism evidence="3 4">
    <name type="scientific">Cronartium quercuum f. sp. fusiforme G11</name>
    <dbReference type="NCBI Taxonomy" id="708437"/>
    <lineage>
        <taxon>Eukaryota</taxon>
        <taxon>Fungi</taxon>
        <taxon>Dikarya</taxon>
        <taxon>Basidiomycota</taxon>
        <taxon>Pucciniomycotina</taxon>
        <taxon>Pucciniomycetes</taxon>
        <taxon>Pucciniales</taxon>
        <taxon>Coleosporiaceae</taxon>
        <taxon>Cronartium</taxon>
    </lineage>
</organism>
<accession>A0A9P6N9K6</accession>
<dbReference type="Proteomes" id="UP000886653">
    <property type="component" value="Unassembled WGS sequence"/>
</dbReference>
<keyword evidence="4" id="KW-1185">Reference proteome</keyword>
<evidence type="ECO:0000256" key="2">
    <source>
        <dbReference type="SAM" id="SignalP"/>
    </source>
</evidence>
<comment type="caution">
    <text evidence="3">The sequence shown here is derived from an EMBL/GenBank/DDBJ whole genome shotgun (WGS) entry which is preliminary data.</text>
</comment>
<feature type="signal peptide" evidence="2">
    <location>
        <begin position="1"/>
        <end position="19"/>
    </location>
</feature>
<evidence type="ECO:0000313" key="3">
    <source>
        <dbReference type="EMBL" id="KAG0142515.1"/>
    </source>
</evidence>
<dbReference type="AlphaFoldDB" id="A0A9P6N9K6"/>
<protein>
    <submittedName>
        <fullName evidence="3">Uncharacterized protein</fullName>
    </submittedName>
</protein>
<feature type="chain" id="PRO_5040254829" evidence="2">
    <location>
        <begin position="20"/>
        <end position="81"/>
    </location>
</feature>
<reference evidence="3" key="1">
    <citation type="submission" date="2013-11" db="EMBL/GenBank/DDBJ databases">
        <title>Genome sequence of the fusiform rust pathogen reveals effectors for host alternation and coevolution with pine.</title>
        <authorList>
            <consortium name="DOE Joint Genome Institute"/>
            <person name="Smith K."/>
            <person name="Pendleton A."/>
            <person name="Kubisiak T."/>
            <person name="Anderson C."/>
            <person name="Salamov A."/>
            <person name="Aerts A."/>
            <person name="Riley R."/>
            <person name="Clum A."/>
            <person name="Lindquist E."/>
            <person name="Ence D."/>
            <person name="Campbell M."/>
            <person name="Kronenberg Z."/>
            <person name="Feau N."/>
            <person name="Dhillon B."/>
            <person name="Hamelin R."/>
            <person name="Burleigh J."/>
            <person name="Smith J."/>
            <person name="Yandell M."/>
            <person name="Nelson C."/>
            <person name="Grigoriev I."/>
            <person name="Davis J."/>
        </authorList>
    </citation>
    <scope>NUCLEOTIDE SEQUENCE</scope>
    <source>
        <strain evidence="3">G11</strain>
    </source>
</reference>
<evidence type="ECO:0000256" key="1">
    <source>
        <dbReference type="SAM" id="MobiDB-lite"/>
    </source>
</evidence>
<feature type="region of interest" description="Disordered" evidence="1">
    <location>
        <begin position="44"/>
        <end position="70"/>
    </location>
</feature>
<keyword evidence="2" id="KW-0732">Signal</keyword>
<evidence type="ECO:0000313" key="4">
    <source>
        <dbReference type="Proteomes" id="UP000886653"/>
    </source>
</evidence>